<evidence type="ECO:0000256" key="8">
    <source>
        <dbReference type="SAM" id="Phobius"/>
    </source>
</evidence>
<dbReference type="InterPro" id="IPR045861">
    <property type="entry name" value="CorA_cytoplasmic_dom"/>
</dbReference>
<dbReference type="SUPFAM" id="SSF144083">
    <property type="entry name" value="Magnesium transport protein CorA, transmembrane region"/>
    <property type="match status" value="1"/>
</dbReference>
<dbReference type="GO" id="GO:0015087">
    <property type="term" value="F:cobalt ion transmembrane transporter activity"/>
    <property type="evidence" value="ECO:0007669"/>
    <property type="project" value="TreeGrafter"/>
</dbReference>
<evidence type="ECO:0008006" key="11">
    <source>
        <dbReference type="Google" id="ProtNLM"/>
    </source>
</evidence>
<proteinExistence type="inferred from homology"/>
<keyword evidence="5 8" id="KW-0812">Transmembrane</keyword>
<dbReference type="Proteomes" id="UP000186758">
    <property type="component" value="Unassembled WGS sequence"/>
</dbReference>
<dbReference type="GO" id="GO:0015095">
    <property type="term" value="F:magnesium ion transmembrane transporter activity"/>
    <property type="evidence" value="ECO:0007669"/>
    <property type="project" value="TreeGrafter"/>
</dbReference>
<keyword evidence="6 8" id="KW-1133">Transmembrane helix</keyword>
<dbReference type="InterPro" id="IPR045863">
    <property type="entry name" value="CorA_TM1_TM2"/>
</dbReference>
<evidence type="ECO:0000256" key="2">
    <source>
        <dbReference type="ARBA" id="ARBA00009765"/>
    </source>
</evidence>
<dbReference type="SUPFAM" id="SSF143865">
    <property type="entry name" value="CorA soluble domain-like"/>
    <property type="match status" value="1"/>
</dbReference>
<organism evidence="9 10">
    <name type="scientific">Faecalibaculum rodentium</name>
    <dbReference type="NCBI Taxonomy" id="1702221"/>
    <lineage>
        <taxon>Bacteria</taxon>
        <taxon>Bacillati</taxon>
        <taxon>Bacillota</taxon>
        <taxon>Erysipelotrichia</taxon>
        <taxon>Erysipelotrichales</taxon>
        <taxon>Erysipelotrichaceae</taxon>
        <taxon>Faecalibaculum</taxon>
    </lineage>
</organism>
<evidence type="ECO:0000256" key="3">
    <source>
        <dbReference type="ARBA" id="ARBA00022448"/>
    </source>
</evidence>
<accession>A0A1Q9YNT5</accession>
<keyword evidence="3" id="KW-0813">Transport</keyword>
<comment type="caution">
    <text evidence="9">The sequence shown here is derived from an EMBL/GenBank/DDBJ whole genome shotgun (WGS) entry which is preliminary data.</text>
</comment>
<dbReference type="GO" id="GO:0000287">
    <property type="term" value="F:magnesium ion binding"/>
    <property type="evidence" value="ECO:0007669"/>
    <property type="project" value="TreeGrafter"/>
</dbReference>
<dbReference type="PANTHER" id="PTHR46494:SF1">
    <property type="entry name" value="CORA FAMILY METAL ION TRANSPORTER (EUROFUNG)"/>
    <property type="match status" value="1"/>
</dbReference>
<evidence type="ECO:0000313" key="9">
    <source>
        <dbReference type="EMBL" id="OLU47457.1"/>
    </source>
</evidence>
<dbReference type="GO" id="GO:0050897">
    <property type="term" value="F:cobalt ion binding"/>
    <property type="evidence" value="ECO:0007669"/>
    <property type="project" value="TreeGrafter"/>
</dbReference>
<dbReference type="Gene3D" id="1.20.58.340">
    <property type="entry name" value="Magnesium transport protein CorA, transmembrane region"/>
    <property type="match status" value="2"/>
</dbReference>
<name>A0A1Q9YNT5_9FIRM</name>
<feature type="transmembrane region" description="Helical" evidence="8">
    <location>
        <begin position="274"/>
        <end position="294"/>
    </location>
</feature>
<reference evidence="9 10" key="1">
    <citation type="submission" date="2016-11" db="EMBL/GenBank/DDBJ databases">
        <title>Description of two novel members of the family Erysipelotrichaceae: Ileibacterium lipovorans gen. nov., sp. nov. and Dubosiella newyorkensis, gen. nov., sp. nov.</title>
        <authorList>
            <person name="Cox L.M."/>
            <person name="Sohn J."/>
            <person name="Tyrrell K.L."/>
            <person name="Citron D.M."/>
            <person name="Lawson P.A."/>
            <person name="Patel N.B."/>
            <person name="Iizumi T."/>
            <person name="Perez-Perez G.I."/>
            <person name="Goldstein E.J."/>
            <person name="Blaser M.J."/>
        </authorList>
    </citation>
    <scope>NUCLEOTIDE SEQUENCE [LARGE SCALE GENOMIC DNA]</scope>
    <source>
        <strain evidence="9 10">NYU-BL-K8</strain>
    </source>
</reference>
<dbReference type="GO" id="GO:0005886">
    <property type="term" value="C:plasma membrane"/>
    <property type="evidence" value="ECO:0007669"/>
    <property type="project" value="UniProtKB-SubCell"/>
</dbReference>
<comment type="similarity">
    <text evidence="2">Belongs to the CorA metal ion transporter (MIT) (TC 1.A.35) family.</text>
</comment>
<gene>
    <name evidence="9" type="ORF">BO223_00350</name>
</gene>
<feature type="transmembrane region" description="Helical" evidence="8">
    <location>
        <begin position="239"/>
        <end position="262"/>
    </location>
</feature>
<dbReference type="InterPro" id="IPR002523">
    <property type="entry name" value="MgTranspt_CorA/ZnTranspt_ZntB"/>
</dbReference>
<dbReference type="EMBL" id="MPJZ01000004">
    <property type="protein sequence ID" value="OLU47457.1"/>
    <property type="molecule type" value="Genomic_DNA"/>
</dbReference>
<sequence length="303" mass="35125">MNMETVETENTTVQSDADQVEILGLEEFRKKEPGICSIRHIDKVISKPEFCKASNFRGLVYGTFVIPSKKNLQISHNIFAFCLTPDKLYFIDEGSKVRKKVRAMEEEYDDEIRTPLVFLLDFMEYLIREDLYVLQGYEKTLSQLAERMNAGTVADTGKDFMYMRSELNALYTYYEQLSNMAQTMEQVVVQSGDETAQTLLSLYIQRVQHLAQMTHTLKESLTQVLDMKQAKLSERQNDLVNLLTIVTSIFTPLTLITGWFGMNFVNMHLLKEPWGYTSVIVFCVILTLAEILVIRNWKIFRKQ</sequence>
<evidence type="ECO:0000256" key="7">
    <source>
        <dbReference type="ARBA" id="ARBA00023136"/>
    </source>
</evidence>
<evidence type="ECO:0000313" key="10">
    <source>
        <dbReference type="Proteomes" id="UP000186758"/>
    </source>
</evidence>
<keyword evidence="7 8" id="KW-0472">Membrane</keyword>
<evidence type="ECO:0000256" key="6">
    <source>
        <dbReference type="ARBA" id="ARBA00022989"/>
    </source>
</evidence>
<keyword evidence="4" id="KW-1003">Cell membrane</keyword>
<evidence type="ECO:0000256" key="1">
    <source>
        <dbReference type="ARBA" id="ARBA00004651"/>
    </source>
</evidence>
<evidence type="ECO:0000256" key="5">
    <source>
        <dbReference type="ARBA" id="ARBA00022692"/>
    </source>
</evidence>
<dbReference type="CDD" id="cd12826">
    <property type="entry name" value="EcCorA_ZntB-like_u1"/>
    <property type="match status" value="1"/>
</dbReference>
<protein>
    <recommendedName>
        <fullName evidence="11">Magnesium and cobalt transporter CorA</fullName>
    </recommendedName>
</protein>
<comment type="subcellular location">
    <subcellularLocation>
        <location evidence="1">Cell membrane</location>
        <topology evidence="1">Multi-pass membrane protein</topology>
    </subcellularLocation>
</comment>
<dbReference type="Pfam" id="PF01544">
    <property type="entry name" value="CorA"/>
    <property type="match status" value="1"/>
</dbReference>
<dbReference type="AlphaFoldDB" id="A0A1Q9YNT5"/>
<dbReference type="PANTHER" id="PTHR46494">
    <property type="entry name" value="CORA FAMILY METAL ION TRANSPORTER (EUROFUNG)"/>
    <property type="match status" value="1"/>
</dbReference>
<evidence type="ECO:0000256" key="4">
    <source>
        <dbReference type="ARBA" id="ARBA00022475"/>
    </source>
</evidence>